<dbReference type="Proteomes" id="UP001419268">
    <property type="component" value="Unassembled WGS sequence"/>
</dbReference>
<accession>A0AAP0EMA2</accession>
<keyword evidence="3" id="KW-1185">Reference proteome</keyword>
<dbReference type="AlphaFoldDB" id="A0AAP0EMA2"/>
<organism evidence="2 3">
    <name type="scientific">Stephania cephalantha</name>
    <dbReference type="NCBI Taxonomy" id="152367"/>
    <lineage>
        <taxon>Eukaryota</taxon>
        <taxon>Viridiplantae</taxon>
        <taxon>Streptophyta</taxon>
        <taxon>Embryophyta</taxon>
        <taxon>Tracheophyta</taxon>
        <taxon>Spermatophyta</taxon>
        <taxon>Magnoliopsida</taxon>
        <taxon>Ranunculales</taxon>
        <taxon>Menispermaceae</taxon>
        <taxon>Menispermoideae</taxon>
        <taxon>Cissampelideae</taxon>
        <taxon>Stephania</taxon>
    </lineage>
</organism>
<evidence type="ECO:0000256" key="1">
    <source>
        <dbReference type="SAM" id="MobiDB-lite"/>
    </source>
</evidence>
<evidence type="ECO:0000313" key="2">
    <source>
        <dbReference type="EMBL" id="KAK9094387.1"/>
    </source>
</evidence>
<evidence type="ECO:0000313" key="3">
    <source>
        <dbReference type="Proteomes" id="UP001419268"/>
    </source>
</evidence>
<proteinExistence type="predicted"/>
<comment type="caution">
    <text evidence="2">The sequence shown here is derived from an EMBL/GenBank/DDBJ whole genome shotgun (WGS) entry which is preliminary data.</text>
</comment>
<feature type="region of interest" description="Disordered" evidence="1">
    <location>
        <begin position="65"/>
        <end position="108"/>
    </location>
</feature>
<sequence length="108" mass="11916">MCRMLTGGTAAELMTWQTLVGGEASSCKTCEILGDITNVHHEVNLRLLKRGKKLMGNCRNYRRTWQHRSRGKSTAAGTREDSHGEGKNVGISACTDHEVEQTISSQLN</sequence>
<protein>
    <submittedName>
        <fullName evidence="2">Uncharacterized protein</fullName>
    </submittedName>
</protein>
<name>A0AAP0EMA2_9MAGN</name>
<gene>
    <name evidence="2" type="ORF">Scep_025856</name>
</gene>
<reference evidence="2 3" key="1">
    <citation type="submission" date="2024-01" db="EMBL/GenBank/DDBJ databases">
        <title>Genome assemblies of Stephania.</title>
        <authorList>
            <person name="Yang L."/>
        </authorList>
    </citation>
    <scope>NUCLEOTIDE SEQUENCE [LARGE SCALE GENOMIC DNA]</scope>
    <source>
        <strain evidence="2">JXDWG</strain>
        <tissue evidence="2">Leaf</tissue>
    </source>
</reference>
<dbReference type="EMBL" id="JBBNAG010000011">
    <property type="protein sequence ID" value="KAK9094387.1"/>
    <property type="molecule type" value="Genomic_DNA"/>
</dbReference>